<dbReference type="PROSITE" id="PS00455">
    <property type="entry name" value="AMP_BINDING"/>
    <property type="match status" value="1"/>
</dbReference>
<evidence type="ECO:0000313" key="10">
    <source>
        <dbReference type="EMBL" id="CAB3223913.1"/>
    </source>
</evidence>
<evidence type="ECO:0000313" key="12">
    <source>
        <dbReference type="Proteomes" id="UP000494106"/>
    </source>
</evidence>
<dbReference type="PANTHER" id="PTHR43201:SF5">
    <property type="entry name" value="MEDIUM-CHAIN ACYL-COA LIGASE ACSF2, MITOCHONDRIAL"/>
    <property type="match status" value="1"/>
</dbReference>
<dbReference type="FunFam" id="3.30.300.30:FF:000008">
    <property type="entry name" value="2,3-dihydroxybenzoate-AMP ligase"/>
    <property type="match status" value="1"/>
</dbReference>
<dbReference type="GO" id="GO:0006631">
    <property type="term" value="P:fatty acid metabolic process"/>
    <property type="evidence" value="ECO:0007669"/>
    <property type="project" value="TreeGrafter"/>
</dbReference>
<dbReference type="EC" id="6.2.1.2" evidence="4"/>
<comment type="catalytic activity">
    <reaction evidence="7">
        <text>a medium-chain fatty acid + ATP + CoA = a medium-chain fatty acyl-CoA + AMP + diphosphate</text>
        <dbReference type="Rhea" id="RHEA:48340"/>
        <dbReference type="ChEBI" id="CHEBI:30616"/>
        <dbReference type="ChEBI" id="CHEBI:33019"/>
        <dbReference type="ChEBI" id="CHEBI:57287"/>
        <dbReference type="ChEBI" id="CHEBI:59558"/>
        <dbReference type="ChEBI" id="CHEBI:90546"/>
        <dbReference type="ChEBI" id="CHEBI:456215"/>
        <dbReference type="EC" id="6.2.1.2"/>
    </reaction>
</comment>
<comment type="catalytic activity">
    <reaction evidence="6">
        <text>octanoate + ATP + CoA = octanoyl-CoA + AMP + diphosphate</text>
        <dbReference type="Rhea" id="RHEA:33631"/>
        <dbReference type="ChEBI" id="CHEBI:25646"/>
        <dbReference type="ChEBI" id="CHEBI:30616"/>
        <dbReference type="ChEBI" id="CHEBI:33019"/>
        <dbReference type="ChEBI" id="CHEBI:57287"/>
        <dbReference type="ChEBI" id="CHEBI:57386"/>
        <dbReference type="ChEBI" id="CHEBI:456215"/>
    </reaction>
</comment>
<reference evidence="12 13" key="1">
    <citation type="submission" date="2020-04" db="EMBL/GenBank/DDBJ databases">
        <authorList>
            <person name="Wallbank WR R."/>
            <person name="Pardo Diaz C."/>
            <person name="Kozak K."/>
            <person name="Martin S."/>
            <person name="Jiggins C."/>
            <person name="Moest M."/>
            <person name="Warren A I."/>
            <person name="Byers J.R.P. K."/>
            <person name="Montejo-Kovacevich G."/>
            <person name="Yen C E."/>
        </authorList>
    </citation>
    <scope>NUCLEOTIDE SEQUENCE [LARGE SCALE GENOMIC DNA]</scope>
</reference>
<dbReference type="PANTHER" id="PTHR43201">
    <property type="entry name" value="ACYL-COA SYNTHETASE"/>
    <property type="match status" value="1"/>
</dbReference>
<evidence type="ECO:0000259" key="8">
    <source>
        <dbReference type="Pfam" id="PF00501"/>
    </source>
</evidence>
<dbReference type="InterPro" id="IPR042099">
    <property type="entry name" value="ANL_N_sf"/>
</dbReference>
<evidence type="ECO:0000256" key="5">
    <source>
        <dbReference type="ARBA" id="ARBA00039638"/>
    </source>
</evidence>
<keyword evidence="2" id="KW-0436">Ligase</keyword>
<feature type="domain" description="AMP-dependent synthetase/ligase" evidence="8">
    <location>
        <begin position="51"/>
        <end position="435"/>
    </location>
</feature>
<evidence type="ECO:0000256" key="3">
    <source>
        <dbReference type="ARBA" id="ARBA00037247"/>
    </source>
</evidence>
<name>A0A8S0YXN3_ARCPL</name>
<dbReference type="Gene3D" id="3.30.300.30">
    <property type="match status" value="1"/>
</dbReference>
<evidence type="ECO:0000256" key="4">
    <source>
        <dbReference type="ARBA" id="ARBA00039009"/>
    </source>
</evidence>
<dbReference type="InterPro" id="IPR025110">
    <property type="entry name" value="AMP-bd_C"/>
</dbReference>
<dbReference type="InterPro" id="IPR020845">
    <property type="entry name" value="AMP-binding_CS"/>
</dbReference>
<comment type="function">
    <text evidence="3">Acyl-CoA synthases catalyze the initial reaction in fatty acid metabolism, by forming a thioester with CoA. Has some preference toward medium-chain substrates. Plays a role in adipocyte differentiation.</text>
</comment>
<dbReference type="EMBL" id="CADEBC010000135">
    <property type="protein sequence ID" value="CAB3223913.1"/>
    <property type="molecule type" value="Genomic_DNA"/>
</dbReference>
<evidence type="ECO:0000259" key="9">
    <source>
        <dbReference type="Pfam" id="PF13193"/>
    </source>
</evidence>
<comment type="caution">
    <text evidence="10">The sequence shown here is derived from an EMBL/GenBank/DDBJ whole genome shotgun (WGS) entry which is preliminary data.</text>
</comment>
<organism evidence="10 12">
    <name type="scientific">Arctia plantaginis</name>
    <name type="common">Wood tiger moth</name>
    <name type="synonym">Phalaena plantaginis</name>
    <dbReference type="NCBI Taxonomy" id="874455"/>
    <lineage>
        <taxon>Eukaryota</taxon>
        <taxon>Metazoa</taxon>
        <taxon>Ecdysozoa</taxon>
        <taxon>Arthropoda</taxon>
        <taxon>Hexapoda</taxon>
        <taxon>Insecta</taxon>
        <taxon>Pterygota</taxon>
        <taxon>Neoptera</taxon>
        <taxon>Endopterygota</taxon>
        <taxon>Lepidoptera</taxon>
        <taxon>Glossata</taxon>
        <taxon>Ditrysia</taxon>
        <taxon>Noctuoidea</taxon>
        <taxon>Erebidae</taxon>
        <taxon>Arctiinae</taxon>
        <taxon>Arctia</taxon>
    </lineage>
</organism>
<dbReference type="AlphaFoldDB" id="A0A8S0YXN3"/>
<dbReference type="InterPro" id="IPR000873">
    <property type="entry name" value="AMP-dep_synth/lig_dom"/>
</dbReference>
<dbReference type="Gene3D" id="3.40.50.12780">
    <property type="entry name" value="N-terminal domain of ligase-like"/>
    <property type="match status" value="1"/>
</dbReference>
<evidence type="ECO:0000313" key="11">
    <source>
        <dbReference type="EMBL" id="CAB3247450.1"/>
    </source>
</evidence>
<sequence>MWRKYPLYVTKFNYSVNQRWVRKIQSPAEGYLKNPGSELLCYDTLGDVIAQTVDKYPDRVAVKSVHEDVTITYEQLLKQADSLGCALRSQGLEKGDRLGIWTHNSVSWIVAVIAAARAGLISVLINPVYEKNELGFCIKKTGMKSLLVGNPLPNRDYNKTLLQLLPNIQTSKPGSWTSKEFPNLTSIINTGKNDLKGTLSYNSLIAGGGSQISQYSSEVKSADGSIIHLTSGTTGDPKAALDSHLGAVNNTYLSGKRNGFHKEHHKICVQVPLFHALGSIVTVLAGFRHGSSIILPSPTYNLDANIKALFAEGCTSITGTPTMYVDMVSKVKTMGDIPSKLRMALAAGAPCSPQLIRDMQKYLKADVKALYGMTETTASSFQSLPDDSIDLVAETVGYIQDHTEAKVVDEDGEIVPFGSPGELMLRGYNNMIGYWDDPEKTKQTVSEDGWLKTGDLFAISKDGYGRVVGRLKDIIVRGGENIAPKEIEDILNTHPDIVESQVIGVADERLGEELCAVLRLKEGASISPDDIKQHCTGRIARFKIPRIVKITQEFPKTTSGKIQKHRVKKIVESGQLN</sequence>
<proteinExistence type="inferred from homology"/>
<dbReference type="Proteomes" id="UP000494106">
    <property type="component" value="Unassembled WGS sequence"/>
</dbReference>
<dbReference type="Proteomes" id="UP000494256">
    <property type="component" value="Unassembled WGS sequence"/>
</dbReference>
<dbReference type="OrthoDB" id="10253115at2759"/>
<dbReference type="EMBL" id="CADEBD010000337">
    <property type="protein sequence ID" value="CAB3247450.1"/>
    <property type="molecule type" value="Genomic_DNA"/>
</dbReference>
<evidence type="ECO:0000256" key="6">
    <source>
        <dbReference type="ARBA" id="ARBA00047319"/>
    </source>
</evidence>
<accession>A0A8S0YXN3</accession>
<evidence type="ECO:0000256" key="7">
    <source>
        <dbReference type="ARBA" id="ARBA00048277"/>
    </source>
</evidence>
<dbReference type="GO" id="GO:0031956">
    <property type="term" value="F:medium-chain fatty acid-CoA ligase activity"/>
    <property type="evidence" value="ECO:0007669"/>
    <property type="project" value="UniProtKB-EC"/>
</dbReference>
<evidence type="ECO:0000256" key="2">
    <source>
        <dbReference type="ARBA" id="ARBA00022598"/>
    </source>
</evidence>
<dbReference type="InterPro" id="IPR045851">
    <property type="entry name" value="AMP-bd_C_sf"/>
</dbReference>
<protein>
    <recommendedName>
        <fullName evidence="5">Medium-chain acyl-CoA ligase ACSF2, mitochondrial</fullName>
        <ecNumber evidence="4">6.2.1.2</ecNumber>
    </recommendedName>
</protein>
<gene>
    <name evidence="11" type="ORF">APLA_LOCUS11919</name>
    <name evidence="10" type="ORF">APLA_LOCUS1864</name>
</gene>
<dbReference type="SUPFAM" id="SSF56801">
    <property type="entry name" value="Acetyl-CoA synthetase-like"/>
    <property type="match status" value="1"/>
</dbReference>
<comment type="similarity">
    <text evidence="1">Belongs to the ATP-dependent AMP-binding enzyme family.</text>
</comment>
<feature type="domain" description="AMP-binding enzyme C-terminal" evidence="9">
    <location>
        <begin position="486"/>
        <end position="561"/>
    </location>
</feature>
<dbReference type="Pfam" id="PF13193">
    <property type="entry name" value="AMP-binding_C"/>
    <property type="match status" value="1"/>
</dbReference>
<dbReference type="Pfam" id="PF00501">
    <property type="entry name" value="AMP-binding"/>
    <property type="match status" value="1"/>
</dbReference>
<keyword evidence="12" id="KW-1185">Reference proteome</keyword>
<evidence type="ECO:0000313" key="13">
    <source>
        <dbReference type="Proteomes" id="UP000494256"/>
    </source>
</evidence>
<evidence type="ECO:0000256" key="1">
    <source>
        <dbReference type="ARBA" id="ARBA00006432"/>
    </source>
</evidence>